<organism evidence="1 2">
    <name type="scientific">Candidatus Terasakiella magnetica</name>
    <dbReference type="NCBI Taxonomy" id="1867952"/>
    <lineage>
        <taxon>Bacteria</taxon>
        <taxon>Pseudomonadati</taxon>
        <taxon>Pseudomonadota</taxon>
        <taxon>Alphaproteobacteria</taxon>
        <taxon>Rhodospirillales</taxon>
        <taxon>Terasakiellaceae</taxon>
        <taxon>Terasakiella</taxon>
    </lineage>
</organism>
<dbReference type="OrthoDB" id="1207270at2"/>
<dbReference type="EMBL" id="FLYE01000023">
    <property type="protein sequence ID" value="SCA56732.1"/>
    <property type="molecule type" value="Genomic_DNA"/>
</dbReference>
<dbReference type="InterPro" id="IPR025855">
    <property type="entry name" value="Replic_Relax"/>
</dbReference>
<keyword evidence="2" id="KW-1185">Reference proteome</keyword>
<evidence type="ECO:0000313" key="1">
    <source>
        <dbReference type="EMBL" id="SCA56732.1"/>
    </source>
</evidence>
<protein>
    <recommendedName>
        <fullName evidence="3">Replication-relaxation</fullName>
    </recommendedName>
</protein>
<dbReference type="Proteomes" id="UP000231658">
    <property type="component" value="Unassembled WGS sequence"/>
</dbReference>
<sequence>MRILSISALVALEHIAEYRFLTADQLVRLGGSRTTVRSMSNLLKQLCERDRLIGQAHFGVHPKLGKFKTIHFLTHKGARLLESRNFQKPIKFPKSNITLFHRDYFHRLVCLDFEISFKQWIKQNGYECPMFERYFDPVDGLRSKTEITMSNEGTLIPDAVTLYKTGERNFCFLLEVSMGKDAKRVIEQLYIHIKALEDGSPSKTFNIPHGHFVACLFEHESCMKSVMQHMQKDQRLHLSLKKHFLFACKLEQEATFRDLAWFLWDRQKQVFYGL</sequence>
<reference evidence="1 2" key="1">
    <citation type="submission" date="2016-07" db="EMBL/GenBank/DDBJ databases">
        <authorList>
            <person name="Lefevre C.T."/>
        </authorList>
    </citation>
    <scope>NUCLEOTIDE SEQUENCE [LARGE SCALE GENOMIC DNA]</scope>
    <source>
        <strain evidence="1">PR1</strain>
    </source>
</reference>
<proteinExistence type="predicted"/>
<dbReference type="AlphaFoldDB" id="A0A1C3RHP8"/>
<gene>
    <name evidence="1" type="ORF">MTBPR1_30102</name>
</gene>
<name>A0A1C3RHP8_9PROT</name>
<evidence type="ECO:0000313" key="2">
    <source>
        <dbReference type="Proteomes" id="UP000231658"/>
    </source>
</evidence>
<dbReference type="STRING" id="1867952.MTBPR1_30102"/>
<accession>A0A1C3RHP8</accession>
<dbReference type="RefSeq" id="WP_069188810.1">
    <property type="nucleotide sequence ID" value="NZ_FLYE01000023.1"/>
</dbReference>
<dbReference type="Pfam" id="PF13814">
    <property type="entry name" value="Replic_Relax"/>
    <property type="match status" value="1"/>
</dbReference>
<evidence type="ECO:0008006" key="3">
    <source>
        <dbReference type="Google" id="ProtNLM"/>
    </source>
</evidence>